<evidence type="ECO:0000259" key="15">
    <source>
        <dbReference type="PROSITE" id="PS50041"/>
    </source>
</evidence>
<dbReference type="GO" id="GO:0030246">
    <property type="term" value="F:carbohydrate binding"/>
    <property type="evidence" value="ECO:0007669"/>
    <property type="project" value="UniProtKB-KW"/>
</dbReference>
<reference evidence="16" key="3">
    <citation type="submission" date="2025-09" db="UniProtKB">
        <authorList>
            <consortium name="Ensembl"/>
        </authorList>
    </citation>
    <scope>IDENTIFICATION</scope>
</reference>
<comment type="similarity">
    <text evidence="10">Belongs to the SFTPA family.</text>
</comment>
<dbReference type="GO" id="GO:0005576">
    <property type="term" value="C:extracellular region"/>
    <property type="evidence" value="ECO:0007669"/>
    <property type="project" value="UniProtKB-SubCell"/>
</dbReference>
<evidence type="ECO:0000256" key="11">
    <source>
        <dbReference type="ARBA" id="ARBA00038763"/>
    </source>
</evidence>
<dbReference type="PROSITE" id="PS50041">
    <property type="entry name" value="C_TYPE_LECTIN_2"/>
    <property type="match status" value="1"/>
</dbReference>
<dbReference type="AlphaFoldDB" id="A0A5F8G1S0"/>
<protein>
    <recommendedName>
        <fullName evidence="12">Pulmonary surfactant-associated protein A</fullName>
    </recommendedName>
</protein>
<dbReference type="InterPro" id="IPR051077">
    <property type="entry name" value="Ca-dependent_lectin"/>
</dbReference>
<comment type="function">
    <text evidence="9">In presence of calcium ions, it binds to surfactant phospholipids and contributes to lower the surface tension at the air-liquid interface in the alveoli of the mammalian lung and is essential for normal respiration. Enhances the expression of MYO18A/SP-R210 on alveolar macrophages.</text>
</comment>
<organism evidence="16 17">
    <name type="scientific">Monodelphis domestica</name>
    <name type="common">Gray short-tailed opossum</name>
    <dbReference type="NCBI Taxonomy" id="13616"/>
    <lineage>
        <taxon>Eukaryota</taxon>
        <taxon>Metazoa</taxon>
        <taxon>Chordata</taxon>
        <taxon>Craniata</taxon>
        <taxon>Vertebrata</taxon>
        <taxon>Euteleostomi</taxon>
        <taxon>Mammalia</taxon>
        <taxon>Metatheria</taxon>
        <taxon>Didelphimorphia</taxon>
        <taxon>Didelphidae</taxon>
        <taxon>Monodelphis</taxon>
    </lineage>
</organism>
<evidence type="ECO:0000256" key="13">
    <source>
        <dbReference type="SAM" id="MobiDB-lite"/>
    </source>
</evidence>
<dbReference type="Proteomes" id="UP000002280">
    <property type="component" value="Chromosome 1"/>
</dbReference>
<keyword evidence="2" id="KW-0767">Surface film</keyword>
<dbReference type="Gene3D" id="3.10.100.10">
    <property type="entry name" value="Mannose-Binding Protein A, subunit A"/>
    <property type="match status" value="1"/>
</dbReference>
<dbReference type="GO" id="GO:0007585">
    <property type="term" value="P:respiratory gaseous exchange by respiratory system"/>
    <property type="evidence" value="ECO:0007669"/>
    <property type="project" value="UniProtKB-KW"/>
</dbReference>
<dbReference type="Bgee" id="ENSMODG00000037815">
    <property type="expression patterns" value="Expressed in liver and 10 other cell types or tissues"/>
</dbReference>
<evidence type="ECO:0000256" key="9">
    <source>
        <dbReference type="ARBA" id="ARBA00037480"/>
    </source>
</evidence>
<dbReference type="GO" id="GO:0046872">
    <property type="term" value="F:metal ion binding"/>
    <property type="evidence" value="ECO:0007669"/>
    <property type="project" value="UniProtKB-KW"/>
</dbReference>
<evidence type="ECO:0000313" key="17">
    <source>
        <dbReference type="Proteomes" id="UP000002280"/>
    </source>
</evidence>
<dbReference type="GeneTree" id="ENSGT00940000156653"/>
<evidence type="ECO:0000256" key="4">
    <source>
        <dbReference type="ARBA" id="ARBA00022713"/>
    </source>
</evidence>
<feature type="region of interest" description="Disordered" evidence="13">
    <location>
        <begin position="79"/>
        <end position="104"/>
    </location>
</feature>
<keyword evidence="7" id="KW-0176">Collagen</keyword>
<keyword evidence="4" id="KW-0305">Gaseous exchange</keyword>
<dbReference type="GO" id="GO:0005581">
    <property type="term" value="C:collagen trimer"/>
    <property type="evidence" value="ECO:0007669"/>
    <property type="project" value="UniProtKB-KW"/>
</dbReference>
<feature type="chain" id="PRO_5023832884" description="Pulmonary surfactant-associated protein A" evidence="14">
    <location>
        <begin position="31"/>
        <end position="255"/>
    </location>
</feature>
<comment type="subcellular location">
    <subcellularLocation>
        <location evidence="1">Secreted</location>
        <location evidence="1">Extracellular space</location>
        <location evidence="1">Surface film</location>
    </subcellularLocation>
</comment>
<keyword evidence="3" id="KW-0964">Secreted</keyword>
<feature type="signal peptide" evidence="14">
    <location>
        <begin position="1"/>
        <end position="30"/>
    </location>
</feature>
<keyword evidence="5" id="KW-0479">Metal-binding</keyword>
<dbReference type="PANTHER" id="PTHR24024:SF13">
    <property type="entry name" value="PULMONARY SURFACTANT-ASSOCIATED PROTEIN A1"/>
    <property type="match status" value="1"/>
</dbReference>
<evidence type="ECO:0000256" key="10">
    <source>
        <dbReference type="ARBA" id="ARBA00038230"/>
    </source>
</evidence>
<dbReference type="Ensembl" id="ENSMODT00000065991.1">
    <property type="protein sequence ID" value="ENSMODP00000041398.1"/>
    <property type="gene ID" value="ENSMODG00000037815.1"/>
</dbReference>
<dbReference type="OrthoDB" id="7357196at2759"/>
<dbReference type="PANTHER" id="PTHR24024">
    <property type="entry name" value="PULMONARY SURFACTANT-ASSOCIATED PROTEIN A"/>
    <property type="match status" value="1"/>
</dbReference>
<accession>A0A5F8G1S0</accession>
<dbReference type="InterPro" id="IPR016187">
    <property type="entry name" value="CTDL_fold"/>
</dbReference>
<evidence type="ECO:0000256" key="1">
    <source>
        <dbReference type="ARBA" id="ARBA00004364"/>
    </source>
</evidence>
<reference evidence="16" key="2">
    <citation type="submission" date="2025-08" db="UniProtKB">
        <authorList>
            <consortium name="Ensembl"/>
        </authorList>
    </citation>
    <scope>IDENTIFICATION</scope>
</reference>
<evidence type="ECO:0000256" key="12">
    <source>
        <dbReference type="ARBA" id="ARBA00041095"/>
    </source>
</evidence>
<name>A0A5F8G1S0_MONDO</name>
<evidence type="ECO:0000313" key="16">
    <source>
        <dbReference type="Ensembl" id="ENSMODP00000041398.1"/>
    </source>
</evidence>
<evidence type="ECO:0000256" key="5">
    <source>
        <dbReference type="ARBA" id="ARBA00022723"/>
    </source>
</evidence>
<dbReference type="Gene3D" id="1.20.5.320">
    <property type="entry name" value="6-Phosphogluconate Dehydrogenase, domain 3"/>
    <property type="match status" value="1"/>
</dbReference>
<evidence type="ECO:0000256" key="8">
    <source>
        <dbReference type="ARBA" id="ARBA00023180"/>
    </source>
</evidence>
<evidence type="ECO:0000256" key="14">
    <source>
        <dbReference type="SAM" id="SignalP"/>
    </source>
</evidence>
<evidence type="ECO:0000256" key="3">
    <source>
        <dbReference type="ARBA" id="ARBA00022525"/>
    </source>
</evidence>
<dbReference type="InterPro" id="IPR001304">
    <property type="entry name" value="C-type_lectin-like"/>
</dbReference>
<evidence type="ECO:0000256" key="7">
    <source>
        <dbReference type="ARBA" id="ARBA00023119"/>
    </source>
</evidence>
<dbReference type="SMART" id="SM00034">
    <property type="entry name" value="CLECT"/>
    <property type="match status" value="1"/>
</dbReference>
<keyword evidence="14" id="KW-0732">Signal</keyword>
<keyword evidence="8" id="KW-0325">Glycoprotein</keyword>
<dbReference type="InterPro" id="IPR016186">
    <property type="entry name" value="C-type_lectin-like/link_sf"/>
</dbReference>
<feature type="domain" description="C-type lectin" evidence="15">
    <location>
        <begin position="142"/>
        <end position="254"/>
    </location>
</feature>
<evidence type="ECO:0000256" key="2">
    <source>
        <dbReference type="ARBA" id="ARBA00022439"/>
    </source>
</evidence>
<dbReference type="FunFam" id="3.10.100.10:FF:000199">
    <property type="entry name" value="Mannose binding lectin 2"/>
    <property type="match status" value="1"/>
</dbReference>
<comment type="subunit">
    <text evidence="11">Oligomeric complex of 6 set of homotrimers.</text>
</comment>
<evidence type="ECO:0000256" key="6">
    <source>
        <dbReference type="ARBA" id="ARBA00022734"/>
    </source>
</evidence>
<gene>
    <name evidence="16" type="primary">LOC100016579</name>
</gene>
<dbReference type="SUPFAM" id="SSF56436">
    <property type="entry name" value="C-type lectin-like"/>
    <property type="match status" value="1"/>
</dbReference>
<reference evidence="16 17" key="1">
    <citation type="journal article" date="2007" name="Nature">
        <title>Genome of the marsupial Monodelphis domestica reveals innovation in non-coding sequences.</title>
        <authorList>
            <person name="Mikkelsen T.S."/>
            <person name="Wakefield M.J."/>
            <person name="Aken B."/>
            <person name="Amemiya C.T."/>
            <person name="Chang J.L."/>
            <person name="Duke S."/>
            <person name="Garber M."/>
            <person name="Gentles A.J."/>
            <person name="Goodstadt L."/>
            <person name="Heger A."/>
            <person name="Jurka J."/>
            <person name="Kamal M."/>
            <person name="Mauceli E."/>
            <person name="Searle S.M."/>
            <person name="Sharpe T."/>
            <person name="Baker M.L."/>
            <person name="Batzer M.A."/>
            <person name="Benos P.V."/>
            <person name="Belov K."/>
            <person name="Clamp M."/>
            <person name="Cook A."/>
            <person name="Cuff J."/>
            <person name="Das R."/>
            <person name="Davidow L."/>
            <person name="Deakin J.E."/>
            <person name="Fazzari M.J."/>
            <person name="Glass J.L."/>
            <person name="Grabherr M."/>
            <person name="Greally J.M."/>
            <person name="Gu W."/>
            <person name="Hore T.A."/>
            <person name="Huttley G.A."/>
            <person name="Kleber M."/>
            <person name="Jirtle R.L."/>
            <person name="Koina E."/>
            <person name="Lee J.T."/>
            <person name="Mahony S."/>
            <person name="Marra M.A."/>
            <person name="Miller R.D."/>
            <person name="Nicholls R.D."/>
            <person name="Oda M."/>
            <person name="Papenfuss A.T."/>
            <person name="Parra Z.E."/>
            <person name="Pollock D.D."/>
            <person name="Ray D.A."/>
            <person name="Schein J.E."/>
            <person name="Speed T.P."/>
            <person name="Thompson K."/>
            <person name="VandeBerg J.L."/>
            <person name="Wade C.M."/>
            <person name="Walker J.A."/>
            <person name="Waters P.D."/>
            <person name="Webber C."/>
            <person name="Weidman J.R."/>
            <person name="Xie X."/>
            <person name="Zody M.C."/>
            <person name="Baldwin J."/>
            <person name="Abdouelleil A."/>
            <person name="Abdulkadir J."/>
            <person name="Abebe A."/>
            <person name="Abera B."/>
            <person name="Abreu J."/>
            <person name="Acer S.C."/>
            <person name="Aftuck L."/>
            <person name="Alexander A."/>
            <person name="An P."/>
            <person name="Anderson E."/>
            <person name="Anderson S."/>
            <person name="Arachi H."/>
            <person name="Azer M."/>
            <person name="Bachantsang P."/>
            <person name="Barry A."/>
            <person name="Bayul T."/>
            <person name="Berlin A."/>
            <person name="Bessette D."/>
            <person name="Bloom T."/>
            <person name="Bloom T."/>
            <person name="Boguslavskiy L."/>
            <person name="Bonnet C."/>
            <person name="Boukhgalter B."/>
            <person name="Bourzgui I."/>
            <person name="Brown A."/>
            <person name="Cahill P."/>
            <person name="Channer S."/>
            <person name="Cheshatsang Y."/>
            <person name="Chuda L."/>
            <person name="Citroen M."/>
            <person name="Collymore A."/>
            <person name="Cooke P."/>
            <person name="Costello M."/>
            <person name="D'Aco K."/>
            <person name="Daza R."/>
            <person name="De Haan G."/>
            <person name="DeGray S."/>
            <person name="DeMaso C."/>
            <person name="Dhargay N."/>
            <person name="Dooley K."/>
            <person name="Dooley E."/>
            <person name="Doricent M."/>
            <person name="Dorje P."/>
            <person name="Dorjee K."/>
            <person name="Dupes A."/>
            <person name="Elong R."/>
            <person name="Falk J."/>
            <person name="Farina A."/>
            <person name="Faro S."/>
            <person name="Ferguson D."/>
            <person name="Fisher S."/>
            <person name="Foley C.D."/>
            <person name="Franke A."/>
            <person name="Friedrich D."/>
            <person name="Gadbois L."/>
            <person name="Gearin G."/>
            <person name="Gearin C.R."/>
            <person name="Giannoukos G."/>
            <person name="Goode T."/>
            <person name="Graham J."/>
            <person name="Grandbois E."/>
            <person name="Grewal S."/>
            <person name="Gyaltsen K."/>
            <person name="Hafez N."/>
            <person name="Hagos B."/>
            <person name="Hall J."/>
            <person name="Henson C."/>
            <person name="Hollinger A."/>
            <person name="Honan T."/>
            <person name="Huard M.D."/>
            <person name="Hughes L."/>
            <person name="Hurhula B."/>
            <person name="Husby M.E."/>
            <person name="Kamat A."/>
            <person name="Kanga B."/>
            <person name="Kashin S."/>
            <person name="Khazanovich D."/>
            <person name="Kisner P."/>
            <person name="Lance K."/>
            <person name="Lara M."/>
            <person name="Lee W."/>
            <person name="Lennon N."/>
            <person name="Letendre F."/>
            <person name="LeVine R."/>
            <person name="Lipovsky A."/>
            <person name="Liu X."/>
            <person name="Liu J."/>
            <person name="Liu S."/>
            <person name="Lokyitsang T."/>
            <person name="Lokyitsang Y."/>
            <person name="Lubonja R."/>
            <person name="Lui A."/>
            <person name="MacDonald P."/>
            <person name="Magnisalis V."/>
            <person name="Maru K."/>
            <person name="Matthews C."/>
            <person name="McCusker W."/>
            <person name="McDonough S."/>
            <person name="Mehta T."/>
            <person name="Meldrim J."/>
            <person name="Meneus L."/>
            <person name="Mihai O."/>
            <person name="Mihalev A."/>
            <person name="Mihova T."/>
            <person name="Mittelman R."/>
            <person name="Mlenga V."/>
            <person name="Montmayeur A."/>
            <person name="Mulrain L."/>
            <person name="Navidi A."/>
            <person name="Naylor J."/>
            <person name="Negash T."/>
            <person name="Nguyen T."/>
            <person name="Nguyen N."/>
            <person name="Nicol R."/>
            <person name="Norbu C."/>
            <person name="Norbu N."/>
            <person name="Novod N."/>
            <person name="O'Neill B."/>
            <person name="Osman S."/>
            <person name="Markiewicz E."/>
            <person name="Oyono O.L."/>
            <person name="Patti C."/>
            <person name="Phunkhang P."/>
            <person name="Pierre F."/>
            <person name="Priest M."/>
            <person name="Raghuraman S."/>
            <person name="Rege F."/>
            <person name="Reyes R."/>
            <person name="Rise C."/>
            <person name="Rogov P."/>
            <person name="Ross K."/>
            <person name="Ryan E."/>
            <person name="Settipalli S."/>
            <person name="Shea T."/>
            <person name="Sherpa N."/>
            <person name="Shi L."/>
            <person name="Shih D."/>
            <person name="Sparrow T."/>
            <person name="Spaulding J."/>
            <person name="Stalker J."/>
            <person name="Stange-Thomann N."/>
            <person name="Stavropoulos S."/>
            <person name="Stone C."/>
            <person name="Strader C."/>
            <person name="Tesfaye S."/>
            <person name="Thomson T."/>
            <person name="Thoulutsang Y."/>
            <person name="Thoulutsang D."/>
            <person name="Topham K."/>
            <person name="Topping I."/>
            <person name="Tsamla T."/>
            <person name="Vassiliev H."/>
            <person name="Vo A."/>
            <person name="Wangchuk T."/>
            <person name="Wangdi T."/>
            <person name="Weiand M."/>
            <person name="Wilkinson J."/>
            <person name="Wilson A."/>
            <person name="Yadav S."/>
            <person name="Young G."/>
            <person name="Yu Q."/>
            <person name="Zembek L."/>
            <person name="Zhong D."/>
            <person name="Zimmer A."/>
            <person name="Zwirko Z."/>
            <person name="Jaffe D.B."/>
            <person name="Alvarez P."/>
            <person name="Brockman W."/>
            <person name="Butler J."/>
            <person name="Chin C."/>
            <person name="Gnerre S."/>
            <person name="MacCallum I."/>
            <person name="Graves J.A."/>
            <person name="Ponting C.P."/>
            <person name="Breen M."/>
            <person name="Samollow P.B."/>
            <person name="Lander E.S."/>
            <person name="Lindblad-Toh K."/>
        </authorList>
    </citation>
    <scope>NUCLEOTIDE SEQUENCE [LARGE SCALE GENOMIC DNA]</scope>
</reference>
<keyword evidence="6" id="KW-0430">Lectin</keyword>
<keyword evidence="17" id="KW-1185">Reference proteome</keyword>
<dbReference type="Pfam" id="PF00059">
    <property type="entry name" value="Lectin_C"/>
    <property type="match status" value="1"/>
</dbReference>
<sequence>MRSFRSGLQMMVLLPLLSLLLLEWALIGSCSETGGNDEQPLTYSDTYYHGPWIVGRPGRDGAKGEKGDPGEILSSLQGCSANVGTPGSPGPQGPPGIKGMKGEPGGMHSSLIEERLNMTSYLTARLLKLSKALTFYGNMVHLGEKFYVTTGQSFNFFMINKTCQEMGGAVATPRNKEENAAIMKLVVRHNTHAFLALREGIIGKFYYLDGSPLKYTNWYSGRPDGQGQENCVEMYTDGTWNDRDCSYYRLGICEF</sequence>
<proteinExistence type="inferred from homology"/>